<evidence type="ECO:0000256" key="3">
    <source>
        <dbReference type="ARBA" id="ARBA00022527"/>
    </source>
</evidence>
<dbReference type="GO" id="GO:0004674">
    <property type="term" value="F:protein serine/threonine kinase activity"/>
    <property type="evidence" value="ECO:0007669"/>
    <property type="project" value="UniProtKB-KW"/>
</dbReference>
<proteinExistence type="predicted"/>
<evidence type="ECO:0000313" key="25">
    <source>
        <dbReference type="Proteomes" id="UP000807159"/>
    </source>
</evidence>
<feature type="compositionally biased region" description="Acidic residues" evidence="21">
    <location>
        <begin position="781"/>
        <end position="800"/>
    </location>
</feature>
<keyword evidence="4" id="KW-0808">Transferase</keyword>
<feature type="domain" description="C2H2-type" evidence="23">
    <location>
        <begin position="612"/>
        <end position="641"/>
    </location>
</feature>
<name>A0A8T2YYA8_POPDE</name>
<evidence type="ECO:0000259" key="23">
    <source>
        <dbReference type="PROSITE" id="PS50157"/>
    </source>
</evidence>
<feature type="domain" description="Protein kinase" evidence="22">
    <location>
        <begin position="16"/>
        <end position="302"/>
    </location>
</feature>
<evidence type="ECO:0000256" key="10">
    <source>
        <dbReference type="ARBA" id="ARBA00022833"/>
    </source>
</evidence>
<dbReference type="GO" id="GO:0005524">
    <property type="term" value="F:ATP binding"/>
    <property type="evidence" value="ECO:0007669"/>
    <property type="project" value="UniProtKB-UniRule"/>
</dbReference>
<dbReference type="SMART" id="SM00220">
    <property type="entry name" value="S_TKc"/>
    <property type="match status" value="1"/>
</dbReference>
<feature type="binding site" evidence="20">
    <location>
        <position position="45"/>
    </location>
    <ligand>
        <name>ATP</name>
        <dbReference type="ChEBI" id="CHEBI:30616"/>
    </ligand>
</feature>
<evidence type="ECO:0000256" key="4">
    <source>
        <dbReference type="ARBA" id="ARBA00022679"/>
    </source>
</evidence>
<dbReference type="SUPFAM" id="SSF56112">
    <property type="entry name" value="Protein kinase-like (PK-like)"/>
    <property type="match status" value="1"/>
</dbReference>
<dbReference type="InterPro" id="IPR011009">
    <property type="entry name" value="Kinase-like_dom_sf"/>
</dbReference>
<keyword evidence="5" id="KW-0479">Metal-binding</keyword>
<gene>
    <name evidence="24" type="ORF">H0E87_007810</name>
</gene>
<evidence type="ECO:0000256" key="15">
    <source>
        <dbReference type="ARBA" id="ARBA00023163"/>
    </source>
</evidence>
<feature type="domain" description="C2H2-type" evidence="23">
    <location>
        <begin position="523"/>
        <end position="552"/>
    </location>
</feature>
<dbReference type="PROSITE" id="PS00107">
    <property type="entry name" value="PROTEIN_KINASE_ATP"/>
    <property type="match status" value="1"/>
</dbReference>
<dbReference type="InterPro" id="IPR001245">
    <property type="entry name" value="Ser-Thr/Tyr_kinase_cat_dom"/>
</dbReference>
<keyword evidence="14" id="KW-0010">Activator</keyword>
<evidence type="ECO:0000313" key="24">
    <source>
        <dbReference type="EMBL" id="KAH8510032.1"/>
    </source>
</evidence>
<dbReference type="GO" id="GO:0045893">
    <property type="term" value="P:positive regulation of DNA-templated transcription"/>
    <property type="evidence" value="ECO:0007669"/>
    <property type="project" value="UniProtKB-ARBA"/>
</dbReference>
<evidence type="ECO:0000256" key="9">
    <source>
        <dbReference type="ARBA" id="ARBA00022777"/>
    </source>
</evidence>
<evidence type="ECO:0000256" key="13">
    <source>
        <dbReference type="ARBA" id="ARBA00023125"/>
    </source>
</evidence>
<keyword evidence="12" id="KW-0805">Transcription regulation</keyword>
<keyword evidence="15" id="KW-0804">Transcription</keyword>
<organism evidence="24 25">
    <name type="scientific">Populus deltoides</name>
    <name type="common">Eastern poplar</name>
    <name type="synonym">Eastern cottonwood</name>
    <dbReference type="NCBI Taxonomy" id="3696"/>
    <lineage>
        <taxon>Eukaryota</taxon>
        <taxon>Viridiplantae</taxon>
        <taxon>Streptophyta</taxon>
        <taxon>Embryophyta</taxon>
        <taxon>Tracheophyta</taxon>
        <taxon>Spermatophyta</taxon>
        <taxon>Magnoliopsida</taxon>
        <taxon>eudicotyledons</taxon>
        <taxon>Gunneridae</taxon>
        <taxon>Pentapetalae</taxon>
        <taxon>rosids</taxon>
        <taxon>fabids</taxon>
        <taxon>Malpighiales</taxon>
        <taxon>Salicaceae</taxon>
        <taxon>Saliceae</taxon>
        <taxon>Populus</taxon>
    </lineage>
</organism>
<dbReference type="SMART" id="SM00355">
    <property type="entry name" value="ZnF_C2H2"/>
    <property type="match status" value="5"/>
</dbReference>
<evidence type="ECO:0000256" key="17">
    <source>
        <dbReference type="ARBA" id="ARBA00047899"/>
    </source>
</evidence>
<dbReference type="Pfam" id="PF07714">
    <property type="entry name" value="PK_Tyr_Ser-Thr"/>
    <property type="match status" value="1"/>
</dbReference>
<dbReference type="PROSITE" id="PS50011">
    <property type="entry name" value="PROTEIN_KINASE_DOM"/>
    <property type="match status" value="1"/>
</dbReference>
<comment type="catalytic activity">
    <reaction evidence="17">
        <text>L-threonyl-[protein] + ATP = O-phospho-L-threonyl-[protein] + ADP + H(+)</text>
        <dbReference type="Rhea" id="RHEA:46608"/>
        <dbReference type="Rhea" id="RHEA-COMP:11060"/>
        <dbReference type="Rhea" id="RHEA-COMP:11605"/>
        <dbReference type="ChEBI" id="CHEBI:15378"/>
        <dbReference type="ChEBI" id="CHEBI:30013"/>
        <dbReference type="ChEBI" id="CHEBI:30616"/>
        <dbReference type="ChEBI" id="CHEBI:61977"/>
        <dbReference type="ChEBI" id="CHEBI:456216"/>
        <dbReference type="EC" id="2.7.11.1"/>
    </reaction>
</comment>
<dbReference type="InterPro" id="IPR036236">
    <property type="entry name" value="Znf_C2H2_sf"/>
</dbReference>
<evidence type="ECO:0000256" key="20">
    <source>
        <dbReference type="PROSITE-ProRule" id="PRU10141"/>
    </source>
</evidence>
<dbReference type="FunFam" id="3.30.160.60:FF:000071">
    <property type="entry name" value="Putative zinc finger protein 143"/>
    <property type="match status" value="1"/>
</dbReference>
<evidence type="ECO:0000256" key="12">
    <source>
        <dbReference type="ARBA" id="ARBA00023015"/>
    </source>
</evidence>
<comment type="subcellular location">
    <subcellularLocation>
        <location evidence="1">Nucleus</location>
    </subcellularLocation>
</comment>
<keyword evidence="13" id="KW-0238">DNA-binding</keyword>
<dbReference type="InterPro" id="IPR008271">
    <property type="entry name" value="Ser/Thr_kinase_AS"/>
</dbReference>
<reference evidence="24" key="1">
    <citation type="journal article" date="2021" name="J. Hered.">
        <title>Genome Assembly of Salicaceae Populus deltoides (Eastern Cottonwood) I-69 Based on Nanopore Sequencing and Hi-C Technologies.</title>
        <authorList>
            <person name="Bai S."/>
            <person name="Wu H."/>
            <person name="Zhang J."/>
            <person name="Pan Z."/>
            <person name="Zhao W."/>
            <person name="Li Z."/>
            <person name="Tong C."/>
        </authorList>
    </citation>
    <scope>NUCLEOTIDE SEQUENCE</scope>
    <source>
        <tissue evidence="24">Leaf</tissue>
    </source>
</reference>
<evidence type="ECO:0000256" key="16">
    <source>
        <dbReference type="ARBA" id="ARBA00023242"/>
    </source>
</evidence>
<evidence type="ECO:0000256" key="14">
    <source>
        <dbReference type="ARBA" id="ARBA00023159"/>
    </source>
</evidence>
<comment type="caution">
    <text evidence="24">The sequence shown here is derived from an EMBL/GenBank/DDBJ whole genome shotgun (WGS) entry which is preliminary data.</text>
</comment>
<feature type="region of interest" description="Disordered" evidence="21">
    <location>
        <begin position="651"/>
        <end position="670"/>
    </location>
</feature>
<keyword evidence="25" id="KW-1185">Reference proteome</keyword>
<dbReference type="EC" id="2.7.11.1" evidence="2"/>
<feature type="compositionally biased region" description="Polar residues" evidence="21">
    <location>
        <begin position="736"/>
        <end position="745"/>
    </location>
</feature>
<dbReference type="PROSITE" id="PS00028">
    <property type="entry name" value="ZINC_FINGER_C2H2_1"/>
    <property type="match status" value="5"/>
</dbReference>
<dbReference type="Gene3D" id="1.10.510.10">
    <property type="entry name" value="Transferase(Phosphotransferase) domain 1"/>
    <property type="match status" value="1"/>
</dbReference>
<dbReference type="GO" id="GO:0005634">
    <property type="term" value="C:nucleus"/>
    <property type="evidence" value="ECO:0007669"/>
    <property type="project" value="UniProtKB-SubCell"/>
</dbReference>
<feature type="domain" description="C2H2-type" evidence="23">
    <location>
        <begin position="552"/>
        <end position="581"/>
    </location>
</feature>
<dbReference type="FunFam" id="3.30.160.60:FF:001190">
    <property type="entry name" value="zinc finger transcription factor YY1"/>
    <property type="match status" value="1"/>
</dbReference>
<dbReference type="InterPro" id="IPR000719">
    <property type="entry name" value="Prot_kinase_dom"/>
</dbReference>
<evidence type="ECO:0000256" key="8">
    <source>
        <dbReference type="ARBA" id="ARBA00022771"/>
    </source>
</evidence>
<evidence type="ECO:0000256" key="1">
    <source>
        <dbReference type="ARBA" id="ARBA00004123"/>
    </source>
</evidence>
<feature type="domain" description="C2H2-type" evidence="23">
    <location>
        <begin position="582"/>
        <end position="611"/>
    </location>
</feature>
<feature type="region of interest" description="Disordered" evidence="21">
    <location>
        <begin position="705"/>
        <end position="819"/>
    </location>
</feature>
<dbReference type="FunFam" id="3.30.160.60:FF:002205">
    <property type="entry name" value="Zinc finger transcription factor YY1"/>
    <property type="match status" value="1"/>
</dbReference>
<accession>A0A8T2YYA8</accession>
<dbReference type="GO" id="GO:0008270">
    <property type="term" value="F:zinc ion binding"/>
    <property type="evidence" value="ECO:0007669"/>
    <property type="project" value="UniProtKB-KW"/>
</dbReference>
<evidence type="ECO:0000256" key="21">
    <source>
        <dbReference type="SAM" id="MobiDB-lite"/>
    </source>
</evidence>
<dbReference type="AlphaFoldDB" id="A0A8T2YYA8"/>
<dbReference type="PANTHER" id="PTHR46146:SF23">
    <property type="entry name" value="PROTEIN KINASE DOMAIN-CONTAINING PROTEIN"/>
    <property type="match status" value="1"/>
</dbReference>
<dbReference type="GO" id="GO:0043565">
    <property type="term" value="F:sequence-specific DNA binding"/>
    <property type="evidence" value="ECO:0007669"/>
    <property type="project" value="UniProtKB-ARBA"/>
</dbReference>
<dbReference type="PROSITE" id="PS50157">
    <property type="entry name" value="ZINC_FINGER_C2H2_2"/>
    <property type="match status" value="5"/>
</dbReference>
<comment type="catalytic activity">
    <reaction evidence="18">
        <text>L-seryl-[protein] + ATP = O-phospho-L-seryl-[protein] + ADP + H(+)</text>
        <dbReference type="Rhea" id="RHEA:17989"/>
        <dbReference type="Rhea" id="RHEA-COMP:9863"/>
        <dbReference type="Rhea" id="RHEA-COMP:11604"/>
        <dbReference type="ChEBI" id="CHEBI:15378"/>
        <dbReference type="ChEBI" id="CHEBI:29999"/>
        <dbReference type="ChEBI" id="CHEBI:30616"/>
        <dbReference type="ChEBI" id="CHEBI:83421"/>
        <dbReference type="ChEBI" id="CHEBI:456216"/>
        <dbReference type="EC" id="2.7.11.1"/>
    </reaction>
</comment>
<dbReference type="PROSITE" id="PS00108">
    <property type="entry name" value="PROTEIN_KINASE_ST"/>
    <property type="match status" value="1"/>
</dbReference>
<evidence type="ECO:0000256" key="11">
    <source>
        <dbReference type="ARBA" id="ARBA00022840"/>
    </source>
</evidence>
<sequence length="819" mass="93120">MVEFDYKELVKATGSFSPSRLLGKGSHGSVYKGTLEENKLVAIKKSSVGSDHVSIDNSKKLENEICVLSSLGESPYVINFLGTTHDDDHYSTCKEKNRLLIMEYMPYGSLHDLLHVDATPPSWPKRVEIAIQIARAIQFLHEGKPLVIHRDIKSTNVLFDLNWKAKLADFGLAVLRVDSSSSPDHETQPAGTIGYLDPCYTTPSKLSTKNDVFSYGVVLLEIVSCQKAIDVSRLPASIVDWAVPLIEKQRLMEICDTRIALPTFMEGTIKHLLYVASRCVSCKEENRPSISEIVMGMENNCLVGRVKIPSWTSLVRSVMLMRSPRKFLKQWQEEKCDDLHSNISKGKSGDLEDKESADGKDATVAVKFLEDYCFKIHEFIVTNGPPWLRVFGIFALYKMGLADDYHGYRLRFFNSTEWVCCHLNSLILPVILDKELDSPKNMEAHHHHHQFTHNIFERRPIIRSKTPAVKWFKEWVPQDVVATGGRCSLFKWVTENQLNALKEKAKEPPAPEPEPEPTTEVLFLCSFEGCGKTFIDAGALRKHSHIHGERQYVCHYEGCGKKFLDSSKLKRHFLIHTGERDFICPHEGCGKAFSLDFNLRSHMKTHSQENYHICPYPECGKRYAHEYKLKNHIGSHHEKNPTPEVVKYATPPERIPKNAKTPPGVYGSASSDRPYICPYEGCEKDYIHEYKLKLHLRREHPGHMADENAENATPNADNELDEASDQDAYGGKRVNGKSQKQSRSKPNLKMPPVKIRQRKGSSPSPATLNVVKKPWTIKDETYEEEEDSEETEEEDRDDAEDGWRHGGNEDDDEETEDED</sequence>
<keyword evidence="10" id="KW-0862">Zinc</keyword>
<keyword evidence="3" id="KW-0723">Serine/threonine-protein kinase</keyword>
<dbReference type="FunFam" id="1.10.510.10:FF:000809">
    <property type="entry name" value="Serine/threonine-protein kinase-like protein At5g23170"/>
    <property type="match status" value="1"/>
</dbReference>
<protein>
    <recommendedName>
        <fullName evidence="2">non-specific serine/threonine protein kinase</fullName>
        <ecNumber evidence="2">2.7.11.1</ecNumber>
    </recommendedName>
</protein>
<feature type="domain" description="C2H2-type" evidence="23">
    <location>
        <begin position="675"/>
        <end position="705"/>
    </location>
</feature>
<keyword evidence="8 19" id="KW-0863">Zinc-finger</keyword>
<evidence type="ECO:0000256" key="18">
    <source>
        <dbReference type="ARBA" id="ARBA00048679"/>
    </source>
</evidence>
<dbReference type="FunFam" id="3.30.160.60:FF:000221">
    <property type="entry name" value="Zinc finger protein 410"/>
    <property type="match status" value="1"/>
</dbReference>
<evidence type="ECO:0000256" key="7">
    <source>
        <dbReference type="ARBA" id="ARBA00022741"/>
    </source>
</evidence>
<evidence type="ECO:0000256" key="19">
    <source>
        <dbReference type="PROSITE-ProRule" id="PRU00042"/>
    </source>
</evidence>
<dbReference type="InterPro" id="IPR017441">
    <property type="entry name" value="Protein_kinase_ATP_BS"/>
</dbReference>
<evidence type="ECO:0000256" key="2">
    <source>
        <dbReference type="ARBA" id="ARBA00012513"/>
    </source>
</evidence>
<keyword evidence="6" id="KW-0677">Repeat</keyword>
<dbReference type="PANTHER" id="PTHR46146">
    <property type="entry name" value="SERINE/THREONINE-PROTEIN KINASE-LIKE PROTEIN CCR4"/>
    <property type="match status" value="1"/>
</dbReference>
<evidence type="ECO:0000256" key="6">
    <source>
        <dbReference type="ARBA" id="ARBA00022737"/>
    </source>
</evidence>
<keyword evidence="7 20" id="KW-0547">Nucleotide-binding</keyword>
<feature type="compositionally biased region" description="Acidic residues" evidence="21">
    <location>
        <begin position="809"/>
        <end position="819"/>
    </location>
</feature>
<keyword evidence="9" id="KW-0418">Kinase</keyword>
<keyword evidence="11 20" id="KW-0067">ATP-binding</keyword>
<evidence type="ECO:0000259" key="22">
    <source>
        <dbReference type="PROSITE" id="PS50011"/>
    </source>
</evidence>
<dbReference type="Pfam" id="PF00096">
    <property type="entry name" value="zf-C2H2"/>
    <property type="match status" value="1"/>
</dbReference>
<dbReference type="EMBL" id="JACEGQ020000004">
    <property type="protein sequence ID" value="KAH8510032.1"/>
    <property type="molecule type" value="Genomic_DNA"/>
</dbReference>
<dbReference type="Gene3D" id="3.30.160.60">
    <property type="entry name" value="Classic Zinc Finger"/>
    <property type="match status" value="5"/>
</dbReference>
<keyword evidence="16" id="KW-0539">Nucleus</keyword>
<dbReference type="InterPro" id="IPR013087">
    <property type="entry name" value="Znf_C2H2_type"/>
</dbReference>
<evidence type="ECO:0000256" key="5">
    <source>
        <dbReference type="ARBA" id="ARBA00022723"/>
    </source>
</evidence>
<dbReference type="SUPFAM" id="SSF57667">
    <property type="entry name" value="beta-beta-alpha zinc fingers"/>
    <property type="match status" value="2"/>
</dbReference>
<dbReference type="Gene3D" id="3.30.200.20">
    <property type="entry name" value="Phosphorylase Kinase, domain 1"/>
    <property type="match status" value="1"/>
</dbReference>
<dbReference type="Proteomes" id="UP000807159">
    <property type="component" value="Chromosome 4"/>
</dbReference>